<feature type="region of interest" description="Disordered" evidence="1">
    <location>
        <begin position="1"/>
        <end position="33"/>
    </location>
</feature>
<evidence type="ECO:0000256" key="2">
    <source>
        <dbReference type="SAM" id="Phobius"/>
    </source>
</evidence>
<sequence length="249" mass="26403">MVEAPMSRRPDSDEPASDEPGHDGEIRGLPPEWGTIVVPDDLRDLADEISAVQAELAGRPPGRRRRWPRPGMSAPLCALILFLVAAIGSLMVIVLPKPNRPPRREPLASPSVAVGVAGGLVPPLSLVGSDGQGSSLREFRPSVLLISPAGCVRCAAVRNQLIEATDETQLTIVWITESKRPVTEVPGLPTGRLVSLADPTGTARAAIANVSATEPTAVLVRTDGRIRRIVPNVPDPAQLRPELAALTIR</sequence>
<keyword evidence="4" id="KW-1185">Reference proteome</keyword>
<accession>A0ABP6SVR2</accession>
<comment type="caution">
    <text evidence="3">The sequence shown here is derived from an EMBL/GenBank/DDBJ whole genome shotgun (WGS) entry which is preliminary data.</text>
</comment>
<dbReference type="EMBL" id="BAAAYN010000017">
    <property type="protein sequence ID" value="GAA3386678.1"/>
    <property type="molecule type" value="Genomic_DNA"/>
</dbReference>
<keyword evidence="2" id="KW-0472">Membrane</keyword>
<feature type="compositionally biased region" description="Basic and acidic residues" evidence="1">
    <location>
        <begin position="1"/>
        <end position="12"/>
    </location>
</feature>
<name>A0ABP6SVR2_9ACTN</name>
<proteinExistence type="predicted"/>
<evidence type="ECO:0000313" key="3">
    <source>
        <dbReference type="EMBL" id="GAA3386678.1"/>
    </source>
</evidence>
<dbReference type="InterPro" id="IPR036249">
    <property type="entry name" value="Thioredoxin-like_sf"/>
</dbReference>
<evidence type="ECO:0000313" key="4">
    <source>
        <dbReference type="Proteomes" id="UP001501676"/>
    </source>
</evidence>
<protein>
    <recommendedName>
        <fullName evidence="5">Thioredoxin domain-containing protein</fullName>
    </recommendedName>
</protein>
<reference evidence="4" key="1">
    <citation type="journal article" date="2019" name="Int. J. Syst. Evol. Microbiol.">
        <title>The Global Catalogue of Microorganisms (GCM) 10K type strain sequencing project: providing services to taxonomists for standard genome sequencing and annotation.</title>
        <authorList>
            <consortium name="The Broad Institute Genomics Platform"/>
            <consortium name="The Broad Institute Genome Sequencing Center for Infectious Disease"/>
            <person name="Wu L."/>
            <person name="Ma J."/>
        </authorList>
    </citation>
    <scope>NUCLEOTIDE SEQUENCE [LARGE SCALE GENOMIC DNA]</scope>
    <source>
        <strain evidence="4">JCM 9458</strain>
    </source>
</reference>
<feature type="transmembrane region" description="Helical" evidence="2">
    <location>
        <begin position="73"/>
        <end position="95"/>
    </location>
</feature>
<dbReference type="Proteomes" id="UP001501676">
    <property type="component" value="Unassembled WGS sequence"/>
</dbReference>
<gene>
    <name evidence="3" type="ORF">GCM10020369_25840</name>
</gene>
<dbReference type="SUPFAM" id="SSF52833">
    <property type="entry name" value="Thioredoxin-like"/>
    <property type="match status" value="1"/>
</dbReference>
<organism evidence="3 4">
    <name type="scientific">Cryptosporangium minutisporangium</name>
    <dbReference type="NCBI Taxonomy" id="113569"/>
    <lineage>
        <taxon>Bacteria</taxon>
        <taxon>Bacillati</taxon>
        <taxon>Actinomycetota</taxon>
        <taxon>Actinomycetes</taxon>
        <taxon>Cryptosporangiales</taxon>
        <taxon>Cryptosporangiaceae</taxon>
        <taxon>Cryptosporangium</taxon>
    </lineage>
</organism>
<keyword evidence="2" id="KW-1133">Transmembrane helix</keyword>
<evidence type="ECO:0000256" key="1">
    <source>
        <dbReference type="SAM" id="MobiDB-lite"/>
    </source>
</evidence>
<keyword evidence="2" id="KW-0812">Transmembrane</keyword>
<evidence type="ECO:0008006" key="5">
    <source>
        <dbReference type="Google" id="ProtNLM"/>
    </source>
</evidence>